<dbReference type="RefSeq" id="WP_074607657.1">
    <property type="nucleotide sequence ID" value="NZ_FNGY01000004.1"/>
</dbReference>
<dbReference type="AlphaFoldDB" id="A0A1G9V096"/>
<dbReference type="Proteomes" id="UP000183200">
    <property type="component" value="Unassembled WGS sequence"/>
</dbReference>
<dbReference type="Pfam" id="PF07980">
    <property type="entry name" value="SusD_RagB"/>
    <property type="match status" value="1"/>
</dbReference>
<feature type="domain" description="RagB/SusD" evidence="6">
    <location>
        <begin position="348"/>
        <end position="421"/>
    </location>
</feature>
<keyword evidence="5" id="KW-0998">Cell outer membrane</keyword>
<sequence length="466" mass="51949">MKINRLIFLLSALGILLSSCQKYVDIKKSGAQSFIESANDCQLLMDNYELFNTGYPIDGEVSADDYYMNDARFGSDQISIEDRTIYTWQSGAIRTAAQQWVDIYNKVYHANLVLEAVQELNGKEQPAVLNNLKGSALFLRAYAFWNLAQLYAKTYDAATAQSDPGIPIDLNSDINEVPGRGTVQETYNRIVQDLNEAAGLMNPVSSVASRPNKAAAQAMLARVYLSMRDYPNALSSANAALALRNTLINFNTLDKGSFAPFRRFNEEVIFHTTLDAKNGSLEPGYGYEDLALINPELVSSYAADDLRKTILLKENTDVPVPAGTYRFTGNYEGAVASAKLFNGLAVDELYLIRAECYARAGNTGLAMGDLNTLLRSRWLEGSFTALEATNPDNALSIILAERRKELLMRGQRWTDLRRLNKEPRFAKTLSRTVQGITHTLPANDLRYTLLIPQEVVMKSKIQQNQR</sequence>
<dbReference type="EMBL" id="FNGY01000004">
    <property type="protein sequence ID" value="SDM65325.1"/>
    <property type="molecule type" value="Genomic_DNA"/>
</dbReference>
<organism evidence="8 9">
    <name type="scientific">Pedobacter steynii</name>
    <dbReference type="NCBI Taxonomy" id="430522"/>
    <lineage>
        <taxon>Bacteria</taxon>
        <taxon>Pseudomonadati</taxon>
        <taxon>Bacteroidota</taxon>
        <taxon>Sphingobacteriia</taxon>
        <taxon>Sphingobacteriales</taxon>
        <taxon>Sphingobacteriaceae</taxon>
        <taxon>Pedobacter</taxon>
    </lineage>
</organism>
<dbReference type="GO" id="GO:0009279">
    <property type="term" value="C:cell outer membrane"/>
    <property type="evidence" value="ECO:0007669"/>
    <property type="project" value="UniProtKB-SubCell"/>
</dbReference>
<comment type="subcellular location">
    <subcellularLocation>
        <location evidence="1">Cell outer membrane</location>
    </subcellularLocation>
</comment>
<evidence type="ECO:0000313" key="9">
    <source>
        <dbReference type="Proteomes" id="UP000183200"/>
    </source>
</evidence>
<dbReference type="InterPro" id="IPR012944">
    <property type="entry name" value="SusD_RagB_dom"/>
</dbReference>
<dbReference type="Pfam" id="PF14322">
    <property type="entry name" value="SusD-like_3"/>
    <property type="match status" value="1"/>
</dbReference>
<evidence type="ECO:0000256" key="5">
    <source>
        <dbReference type="ARBA" id="ARBA00023237"/>
    </source>
</evidence>
<evidence type="ECO:0000256" key="1">
    <source>
        <dbReference type="ARBA" id="ARBA00004442"/>
    </source>
</evidence>
<evidence type="ECO:0000259" key="7">
    <source>
        <dbReference type="Pfam" id="PF14322"/>
    </source>
</evidence>
<comment type="similarity">
    <text evidence="2">Belongs to the SusD family.</text>
</comment>
<protein>
    <submittedName>
        <fullName evidence="8">SusD family protein</fullName>
    </submittedName>
</protein>
<dbReference type="PROSITE" id="PS51257">
    <property type="entry name" value="PROKAR_LIPOPROTEIN"/>
    <property type="match status" value="1"/>
</dbReference>
<dbReference type="SUPFAM" id="SSF48452">
    <property type="entry name" value="TPR-like"/>
    <property type="match status" value="1"/>
</dbReference>
<evidence type="ECO:0000259" key="6">
    <source>
        <dbReference type="Pfam" id="PF07980"/>
    </source>
</evidence>
<dbReference type="InterPro" id="IPR033985">
    <property type="entry name" value="SusD-like_N"/>
</dbReference>
<dbReference type="InterPro" id="IPR011990">
    <property type="entry name" value="TPR-like_helical_dom_sf"/>
</dbReference>
<name>A0A1G9V096_9SPHI</name>
<dbReference type="OrthoDB" id="653598at2"/>
<keyword evidence="3" id="KW-0732">Signal</keyword>
<evidence type="ECO:0000256" key="2">
    <source>
        <dbReference type="ARBA" id="ARBA00006275"/>
    </source>
</evidence>
<dbReference type="Gene3D" id="1.25.40.390">
    <property type="match status" value="1"/>
</dbReference>
<reference evidence="9" key="1">
    <citation type="submission" date="2016-10" db="EMBL/GenBank/DDBJ databases">
        <authorList>
            <person name="Varghese N."/>
            <person name="Submissions S."/>
        </authorList>
    </citation>
    <scope>NUCLEOTIDE SEQUENCE [LARGE SCALE GENOMIC DNA]</scope>
    <source>
        <strain evidence="9">DSM 19110</strain>
    </source>
</reference>
<proteinExistence type="inferred from homology"/>
<keyword evidence="4" id="KW-0472">Membrane</keyword>
<evidence type="ECO:0000256" key="3">
    <source>
        <dbReference type="ARBA" id="ARBA00022729"/>
    </source>
</evidence>
<gene>
    <name evidence="8" type="ORF">SAMN05421820_104336</name>
</gene>
<evidence type="ECO:0000256" key="4">
    <source>
        <dbReference type="ARBA" id="ARBA00023136"/>
    </source>
</evidence>
<feature type="domain" description="SusD-like N-terminal" evidence="7">
    <location>
        <begin position="57"/>
        <end position="225"/>
    </location>
</feature>
<keyword evidence="9" id="KW-1185">Reference proteome</keyword>
<evidence type="ECO:0000313" key="8">
    <source>
        <dbReference type="EMBL" id="SDM65325.1"/>
    </source>
</evidence>
<accession>A0A1G9V096</accession>